<keyword evidence="1" id="KW-0472">Membrane</keyword>
<keyword evidence="4" id="KW-1185">Reference proteome</keyword>
<proteinExistence type="predicted"/>
<gene>
    <name evidence="3" type="ORF">H9Y05_09155</name>
</gene>
<dbReference type="InterPro" id="IPR058916">
    <property type="entry name" value="PH_40"/>
</dbReference>
<sequence length="200" mass="24407">MDNIQMDNIQEYKQSLKHHWENAKSVVFYILGLIGFPAYMIYRFGWEDSTVFIRYALIGFSVFLIPQLILHIRYYYINRGYIFYYYPQELKIKIRTTTGEETEFYFDDIKQVYYVKSFPQAENRMQWLATDSYSFARIYLKNGKQFLITSLIIPNMNLPLEKEKIRISKTFYAYPLTKERPLKELKKKPIKEEKQYRNFY</sequence>
<feature type="transmembrane region" description="Helical" evidence="1">
    <location>
        <begin position="26"/>
        <end position="46"/>
    </location>
</feature>
<dbReference type="Pfam" id="PF26566">
    <property type="entry name" value="PH_40"/>
    <property type="match status" value="1"/>
</dbReference>
<comment type="caution">
    <text evidence="3">The sequence shown here is derived from an EMBL/GenBank/DDBJ whole genome shotgun (WGS) entry which is preliminary data.</text>
</comment>
<feature type="transmembrane region" description="Helical" evidence="1">
    <location>
        <begin position="52"/>
        <end position="76"/>
    </location>
</feature>
<evidence type="ECO:0000259" key="2">
    <source>
        <dbReference type="Pfam" id="PF26566"/>
    </source>
</evidence>
<evidence type="ECO:0000256" key="1">
    <source>
        <dbReference type="SAM" id="Phobius"/>
    </source>
</evidence>
<evidence type="ECO:0000313" key="3">
    <source>
        <dbReference type="EMBL" id="MBC9812637.1"/>
    </source>
</evidence>
<dbReference type="Proteomes" id="UP000652681">
    <property type="component" value="Unassembled WGS sequence"/>
</dbReference>
<dbReference type="EMBL" id="JACVEL010000005">
    <property type="protein sequence ID" value="MBC9812637.1"/>
    <property type="molecule type" value="Genomic_DNA"/>
</dbReference>
<organism evidence="3 4">
    <name type="scientific">Taishania pollutisoli</name>
    <dbReference type="NCBI Taxonomy" id="2766479"/>
    <lineage>
        <taxon>Bacteria</taxon>
        <taxon>Pseudomonadati</taxon>
        <taxon>Bacteroidota</taxon>
        <taxon>Flavobacteriia</taxon>
        <taxon>Flavobacteriales</taxon>
        <taxon>Crocinitomicaceae</taxon>
        <taxon>Taishania</taxon>
    </lineage>
</organism>
<dbReference type="AlphaFoldDB" id="A0A8J6TSZ2"/>
<accession>A0A8J6TSZ2</accession>
<protein>
    <recommendedName>
        <fullName evidence="2">PH domain-containing protein</fullName>
    </recommendedName>
</protein>
<dbReference type="RefSeq" id="WP_216714104.1">
    <property type="nucleotide sequence ID" value="NZ_JACVEL010000005.1"/>
</dbReference>
<feature type="domain" description="PH" evidence="2">
    <location>
        <begin position="25"/>
        <end position="155"/>
    </location>
</feature>
<keyword evidence="1" id="KW-1133">Transmembrane helix</keyword>
<reference evidence="3" key="1">
    <citation type="submission" date="2020-09" db="EMBL/GenBank/DDBJ databases">
        <title>Taishania pollutisoli gen. nov., sp. nov., Isolated from Tetrabromobisphenol A-Contaminated Soil.</title>
        <authorList>
            <person name="Chen Q."/>
        </authorList>
    </citation>
    <scope>NUCLEOTIDE SEQUENCE</scope>
    <source>
        <strain evidence="3">CZZ-1</strain>
    </source>
</reference>
<keyword evidence="1" id="KW-0812">Transmembrane</keyword>
<evidence type="ECO:0000313" key="4">
    <source>
        <dbReference type="Proteomes" id="UP000652681"/>
    </source>
</evidence>
<name>A0A8J6TSZ2_9FLAO</name>